<sequence length="85" mass="9495">MTRPRRPDPPPMQTNDVGVALAGTAGWAVTLVVLLIADLPRDDRWWLWVCAAGIVIGLFGSWYIPRLQAARAKESNRRKPKATEE</sequence>
<keyword evidence="1" id="KW-0812">Transmembrane</keyword>
<feature type="transmembrane region" description="Helical" evidence="1">
    <location>
        <begin position="20"/>
        <end position="39"/>
    </location>
</feature>
<accession>A0A931DVF1</accession>
<evidence type="ECO:0000313" key="3">
    <source>
        <dbReference type="Proteomes" id="UP000614047"/>
    </source>
</evidence>
<comment type="caution">
    <text evidence="2">The sequence shown here is derived from an EMBL/GenBank/DDBJ whole genome shotgun (WGS) entry which is preliminary data.</text>
</comment>
<organism evidence="2 3">
    <name type="scientific">Actinomadura viridis</name>
    <dbReference type="NCBI Taxonomy" id="58110"/>
    <lineage>
        <taxon>Bacteria</taxon>
        <taxon>Bacillati</taxon>
        <taxon>Actinomycetota</taxon>
        <taxon>Actinomycetes</taxon>
        <taxon>Streptosporangiales</taxon>
        <taxon>Thermomonosporaceae</taxon>
        <taxon>Actinomadura</taxon>
    </lineage>
</organism>
<name>A0A931DVF1_9ACTN</name>
<dbReference type="Proteomes" id="UP000614047">
    <property type="component" value="Unassembled WGS sequence"/>
</dbReference>
<dbReference type="InterPro" id="IPR019681">
    <property type="entry name" value="DUF2530"/>
</dbReference>
<keyword evidence="3" id="KW-1185">Reference proteome</keyword>
<dbReference type="RefSeq" id="WP_197015492.1">
    <property type="nucleotide sequence ID" value="NZ_BAABES010000030.1"/>
</dbReference>
<dbReference type="AlphaFoldDB" id="A0A931DVF1"/>
<gene>
    <name evidence="2" type="ORF">IW256_007541</name>
</gene>
<proteinExistence type="predicted"/>
<feature type="transmembrane region" description="Helical" evidence="1">
    <location>
        <begin position="45"/>
        <end position="64"/>
    </location>
</feature>
<reference evidence="2" key="1">
    <citation type="submission" date="2020-11" db="EMBL/GenBank/DDBJ databases">
        <title>Sequencing the genomes of 1000 actinobacteria strains.</title>
        <authorList>
            <person name="Klenk H.-P."/>
        </authorList>
    </citation>
    <scope>NUCLEOTIDE SEQUENCE</scope>
    <source>
        <strain evidence="2">DSM 43175</strain>
    </source>
</reference>
<dbReference type="EMBL" id="JADOUA010000001">
    <property type="protein sequence ID" value="MBG6093428.1"/>
    <property type="molecule type" value="Genomic_DNA"/>
</dbReference>
<dbReference type="Pfam" id="PF10745">
    <property type="entry name" value="DUF2530"/>
    <property type="match status" value="1"/>
</dbReference>
<protein>
    <submittedName>
        <fullName evidence="2">H+/Cl- antiporter ClcA</fullName>
    </submittedName>
</protein>
<evidence type="ECO:0000313" key="2">
    <source>
        <dbReference type="EMBL" id="MBG6093428.1"/>
    </source>
</evidence>
<evidence type="ECO:0000256" key="1">
    <source>
        <dbReference type="SAM" id="Phobius"/>
    </source>
</evidence>
<keyword evidence="1" id="KW-0472">Membrane</keyword>
<keyword evidence="1" id="KW-1133">Transmembrane helix</keyword>